<dbReference type="AlphaFoldDB" id="A0A7J5Q807"/>
<dbReference type="Proteomes" id="UP000438288">
    <property type="component" value="Unassembled WGS sequence"/>
</dbReference>
<evidence type="ECO:0000313" key="2">
    <source>
        <dbReference type="Proteomes" id="UP000438288"/>
    </source>
</evidence>
<sequence length="74" mass="8811">MLQILYLQPICRRYLQRSNYLSTSTLHAFRCRWQMFSCFFNFMVGGLRIKIRVTTVSHKTDSPLCPPLDLHCEK</sequence>
<accession>A0A7J5Q807</accession>
<dbReference type="EMBL" id="WDCP01000052">
    <property type="protein sequence ID" value="KAB6337520.1"/>
    <property type="molecule type" value="Genomic_DNA"/>
</dbReference>
<name>A0A7J5Q807_9BACE</name>
<proteinExistence type="predicted"/>
<reference evidence="1 2" key="1">
    <citation type="journal article" date="2019" name="Nat. Med.">
        <title>A library of human gut bacterial isolates paired with longitudinal multiomics data enables mechanistic microbiome research.</title>
        <authorList>
            <person name="Poyet M."/>
            <person name="Groussin M."/>
            <person name="Gibbons S.M."/>
            <person name="Avila-Pacheco J."/>
            <person name="Jiang X."/>
            <person name="Kearney S.M."/>
            <person name="Perrotta A.R."/>
            <person name="Berdy B."/>
            <person name="Zhao S."/>
            <person name="Lieberman T.D."/>
            <person name="Swanson P.K."/>
            <person name="Smith M."/>
            <person name="Roesemann S."/>
            <person name="Alexander J.E."/>
            <person name="Rich S.A."/>
            <person name="Livny J."/>
            <person name="Vlamakis H."/>
            <person name="Clish C."/>
            <person name="Bullock K."/>
            <person name="Deik A."/>
            <person name="Scott J."/>
            <person name="Pierce K.A."/>
            <person name="Xavier R.J."/>
            <person name="Alm E.J."/>
        </authorList>
    </citation>
    <scope>NUCLEOTIDE SEQUENCE [LARGE SCALE GENOMIC DNA]</scope>
    <source>
        <strain evidence="1 2">BIOML-A16</strain>
    </source>
</reference>
<protein>
    <submittedName>
        <fullName evidence="1">Uncharacterized protein</fullName>
    </submittedName>
</protein>
<comment type="caution">
    <text evidence="1">The sequence shown here is derived from an EMBL/GenBank/DDBJ whole genome shotgun (WGS) entry which is preliminary data.</text>
</comment>
<organism evidence="1 2">
    <name type="scientific">Bacteroides xylanisolvens</name>
    <dbReference type="NCBI Taxonomy" id="371601"/>
    <lineage>
        <taxon>Bacteria</taxon>
        <taxon>Pseudomonadati</taxon>
        <taxon>Bacteroidota</taxon>
        <taxon>Bacteroidia</taxon>
        <taxon>Bacteroidales</taxon>
        <taxon>Bacteroidaceae</taxon>
        <taxon>Bacteroides</taxon>
    </lineage>
</organism>
<gene>
    <name evidence="1" type="ORF">GAZ43_18200</name>
</gene>
<evidence type="ECO:0000313" key="1">
    <source>
        <dbReference type="EMBL" id="KAB6337520.1"/>
    </source>
</evidence>